<dbReference type="OrthoDB" id="9793390at2"/>
<dbReference type="PANTHER" id="PTHR21716:SF53">
    <property type="entry name" value="PERMEASE PERM-RELATED"/>
    <property type="match status" value="1"/>
</dbReference>
<keyword evidence="10" id="KW-1185">Reference proteome</keyword>
<feature type="transmembrane region" description="Helical" evidence="8">
    <location>
        <begin position="156"/>
        <end position="174"/>
    </location>
</feature>
<comment type="subcellular location">
    <subcellularLocation>
        <location evidence="1">Cell membrane</location>
        <topology evidence="1">Multi-pass membrane protein</topology>
    </subcellularLocation>
</comment>
<name>A0A1G6S3E5_9BACT</name>
<feature type="transmembrane region" description="Helical" evidence="8">
    <location>
        <begin position="213"/>
        <end position="245"/>
    </location>
</feature>
<sequence>MQRFFIYLILFISAFLLFGWYFSNITSYLILSLILAALLRPLTNRLNDFHVLGQHIPRWTAILISYSAIILLLITVSFLFFPLINNQIQILSNLDLEGIYQQIQRPISNLEQTLLNYQLIESQPGFLFDEFKKNVISAVSGFDFGNFIGQVIDTTSTLAIGLMAVAFITFFLLLENGILRRNLLNLIPNPYFELSVATFTKVERLLSNYLSGLLFQMLAIFTIASIGLSILGIEYALTIALFAAVANLIPYAGPILGATFGIIVGVSTGIFIEASEVTYLLIKILMVFGVVQLTDNILLQPLIFSKTVKAHPLEIFVVIFAGAKIAGVLGMIFAIPVYTIFRVSVLEFFKGYKSYRIFKIKSTN</sequence>
<proteinExistence type="inferred from homology"/>
<dbReference type="InterPro" id="IPR002549">
    <property type="entry name" value="AI-2E-like"/>
</dbReference>
<gene>
    <name evidence="9" type="ORF">SAMN04488104_101541</name>
</gene>
<evidence type="ECO:0000256" key="7">
    <source>
        <dbReference type="ARBA" id="ARBA00023136"/>
    </source>
</evidence>
<feature type="transmembrane region" description="Helical" evidence="8">
    <location>
        <begin position="251"/>
        <end position="272"/>
    </location>
</feature>
<evidence type="ECO:0000313" key="10">
    <source>
        <dbReference type="Proteomes" id="UP000199060"/>
    </source>
</evidence>
<dbReference type="EMBL" id="FNAC01000015">
    <property type="protein sequence ID" value="SDD11211.1"/>
    <property type="molecule type" value="Genomic_DNA"/>
</dbReference>
<dbReference type="PANTHER" id="PTHR21716">
    <property type="entry name" value="TRANSMEMBRANE PROTEIN"/>
    <property type="match status" value="1"/>
</dbReference>
<evidence type="ECO:0000313" key="9">
    <source>
        <dbReference type="EMBL" id="SDD11211.1"/>
    </source>
</evidence>
<dbReference type="GO" id="GO:0055085">
    <property type="term" value="P:transmembrane transport"/>
    <property type="evidence" value="ECO:0007669"/>
    <property type="project" value="TreeGrafter"/>
</dbReference>
<evidence type="ECO:0000256" key="3">
    <source>
        <dbReference type="ARBA" id="ARBA00022448"/>
    </source>
</evidence>
<dbReference type="STRING" id="686796.SAMN04488104_101541"/>
<keyword evidence="7 8" id="KW-0472">Membrane</keyword>
<dbReference type="RefSeq" id="WP_087939081.1">
    <property type="nucleotide sequence ID" value="NZ_FNAC01000015.1"/>
</dbReference>
<protein>
    <submittedName>
        <fullName evidence="9">Predicted PurR-regulated permease PerM</fullName>
    </submittedName>
</protein>
<evidence type="ECO:0000256" key="6">
    <source>
        <dbReference type="ARBA" id="ARBA00022989"/>
    </source>
</evidence>
<dbReference type="Proteomes" id="UP000199060">
    <property type="component" value="Unassembled WGS sequence"/>
</dbReference>
<feature type="transmembrane region" description="Helical" evidence="8">
    <location>
        <begin position="284"/>
        <end position="303"/>
    </location>
</feature>
<evidence type="ECO:0000256" key="8">
    <source>
        <dbReference type="SAM" id="Phobius"/>
    </source>
</evidence>
<evidence type="ECO:0000256" key="5">
    <source>
        <dbReference type="ARBA" id="ARBA00022692"/>
    </source>
</evidence>
<organism evidence="9 10">
    <name type="scientific">Algoriphagus faecimaris</name>
    <dbReference type="NCBI Taxonomy" id="686796"/>
    <lineage>
        <taxon>Bacteria</taxon>
        <taxon>Pseudomonadati</taxon>
        <taxon>Bacteroidota</taxon>
        <taxon>Cytophagia</taxon>
        <taxon>Cytophagales</taxon>
        <taxon>Cyclobacteriaceae</taxon>
        <taxon>Algoriphagus</taxon>
    </lineage>
</organism>
<keyword evidence="6 8" id="KW-1133">Transmembrane helix</keyword>
<comment type="similarity">
    <text evidence="2">Belongs to the autoinducer-2 exporter (AI-2E) (TC 2.A.86) family.</text>
</comment>
<dbReference type="AlphaFoldDB" id="A0A1G6S3E5"/>
<keyword evidence="5 8" id="KW-0812">Transmembrane</keyword>
<dbReference type="GO" id="GO:0005886">
    <property type="term" value="C:plasma membrane"/>
    <property type="evidence" value="ECO:0007669"/>
    <property type="project" value="UniProtKB-SubCell"/>
</dbReference>
<reference evidence="10" key="1">
    <citation type="submission" date="2016-10" db="EMBL/GenBank/DDBJ databases">
        <authorList>
            <person name="Varghese N."/>
            <person name="Submissions S."/>
        </authorList>
    </citation>
    <scope>NUCLEOTIDE SEQUENCE [LARGE SCALE GENOMIC DNA]</scope>
    <source>
        <strain evidence="10">DSM 23095</strain>
    </source>
</reference>
<feature type="transmembrane region" description="Helical" evidence="8">
    <location>
        <begin position="59"/>
        <end position="84"/>
    </location>
</feature>
<feature type="transmembrane region" description="Helical" evidence="8">
    <location>
        <begin position="315"/>
        <end position="341"/>
    </location>
</feature>
<evidence type="ECO:0000256" key="2">
    <source>
        <dbReference type="ARBA" id="ARBA00009773"/>
    </source>
</evidence>
<keyword evidence="4" id="KW-1003">Cell membrane</keyword>
<keyword evidence="3" id="KW-0813">Transport</keyword>
<accession>A0A1G6S3E5</accession>
<evidence type="ECO:0000256" key="4">
    <source>
        <dbReference type="ARBA" id="ARBA00022475"/>
    </source>
</evidence>
<evidence type="ECO:0000256" key="1">
    <source>
        <dbReference type="ARBA" id="ARBA00004651"/>
    </source>
</evidence>
<feature type="transmembrane region" description="Helical" evidence="8">
    <location>
        <begin position="6"/>
        <end position="39"/>
    </location>
</feature>
<dbReference type="Pfam" id="PF01594">
    <property type="entry name" value="AI-2E_transport"/>
    <property type="match status" value="1"/>
</dbReference>